<feature type="compositionally biased region" description="Basic and acidic residues" evidence="1">
    <location>
        <begin position="477"/>
        <end position="488"/>
    </location>
</feature>
<feature type="region of interest" description="Disordered" evidence="1">
    <location>
        <begin position="311"/>
        <end position="342"/>
    </location>
</feature>
<evidence type="ECO:0000256" key="2">
    <source>
        <dbReference type="SAM" id="Phobius"/>
    </source>
</evidence>
<dbReference type="PANTHER" id="PTHR39670:SF2">
    <property type="entry name" value="PARAFLAGELLAR ROD PROTEIN"/>
    <property type="match status" value="1"/>
</dbReference>
<feature type="region of interest" description="Disordered" evidence="1">
    <location>
        <begin position="71"/>
        <end position="122"/>
    </location>
</feature>
<dbReference type="OMA" id="GLVDHTW"/>
<feature type="region of interest" description="Disordered" evidence="1">
    <location>
        <begin position="1288"/>
        <end position="1320"/>
    </location>
</feature>
<feature type="region of interest" description="Disordered" evidence="1">
    <location>
        <begin position="642"/>
        <end position="669"/>
    </location>
</feature>
<feature type="compositionally biased region" description="Basic and acidic residues" evidence="1">
    <location>
        <begin position="2881"/>
        <end position="2899"/>
    </location>
</feature>
<dbReference type="OrthoDB" id="273690at2759"/>
<feature type="transmembrane region" description="Helical" evidence="2">
    <location>
        <begin position="3537"/>
        <end position="3562"/>
    </location>
</feature>
<feature type="compositionally biased region" description="Low complexity" evidence="1">
    <location>
        <begin position="329"/>
        <end position="338"/>
    </location>
</feature>
<sequence length="3857" mass="414038">MLFVEPEVDCFRLHLRDLRIPVAVLEQKPDAIAAGASCAATAAATEAPSASQSACVTVEPGQQKTRLPVYSAERGSGEPGSGSLDAVSPVSASPSPSNRPSATVSASTRASATSTTNPRSSLAQVALDERADALHRALLSSLFSRFPYELPDTLEYVYVLVVTHPAAPSISTQPLTAEELAGLTTHHDLLPAELRCRTFPSHLNAVLDPAWTAAVAAVSETGFIPASGAAAAATTASATSPAEQQRPSIRVTDDTAKMRQDEAKRSADTAAAEVLRNVPMAPRFFDSFFLLARELRPSQQALYYATRCGGQAVEGSRPRPPPAPPSAPENPSTSPSAATDKKAAAVENFRVIQGNFTHFVPANVETSAATDSALATAARRMSRGSGGYRRVAGESETYYIAPDKGRSSNAKTAAATTPNATSSTTTMNATDLRALHFSVYRIPLTRLKAEDQQYYTEQREEMRWRQRRQCRASYRSQRREQKRCDARNEVASTTCTDTARRSWWPFSKKGAEASATVREEQGISTCTANPINETSGEKRSTSTSTSSSSSGCDSSCGSSSDGEDEMGKGQVGGTTNSRQRGHDFDDVMHQLFQNEVHAASNTSAGAEYSTPEEQRRATQFFDACHKVLTNYALAHSSFVSEEETAATSSTPTLETVTPPAAKRSARGAPSPIRPFPGVSFLGVTRLLYSLAPCDCYHLVMKDNNPLYYAHSSRASYQPQTVPLCLVSDLAHDSTTTTAGNGRSSSSRSPRATAIARITASNAPHRATELRCSAGAATSASSQDSKDGTRKTMAAAEAPDAGRASPAPDISGNVLWLNEPAAPPLPTERHGGAESTAPEHANAPPRPPQTTQSPRGSAGREALRLPQANARMEDGLVRSRQPSRAPSPERPDGSRRTSALAAQASPTAFGTQQRNSATAPASSSPCTSGFLRVTASLLSNSISGNPRRSEDGLAAKGARVPDFLLPDAAQKRGGRGGALAESAPTVASRASAESSSDGAASTSAAVVNLFRALSESSLAQHKLRYGAIRSVLSVAVLDSSHYLSGAFSDGFTVSGVEGAGAQRYGTREATQMRESERYCCRGLVDHTWLSVPVQRTPAEQEAIQWMPVMLGSTECVSDVGLRTAVHLGVFPQSTSDASLKNYGEGSDVPMHKGEDWKGGVWPTREGAFSSLTPSATVTHTQAEAAEKGKAEVAAAVPVTSALHTQPYAQPLQSRAVNSAAVTTSGTAMVPPLLPQQQQQLAAKENQCVSAAVDEWRSTAGTKLKDPDGYAVPTSNAARRGGLSLEFGLVQTPQSGTGLPAKAVSTPQQSTESELGAAAAPQRYRTAVSADAASQPDTRPSSPYFSNGAFGFAASAAHRPAAFSSVETRIGNSEMQEEVVRDVAVDVEENEEAPHAAVRSVRSARGGVAMTFDVDSASTGGSKASPATPATVTARVSTGPLLRRDTAVENPFTKLCATAELTDSNLYAGCTSSRGVRRVFCTAGDRPSADGIGAAATPERETTQQGRKAIRWPDTPLPKIASFTAAAAASTRAGPRPHHPVSPTSPSARRGCQEQSPRPRAWSTDMRRDRVEAIEMEEEEEGYDDNGAEEFISSCSGEDVLGTHNPRSMNSNEEDEEGKHQHEVVDRQVSGVPRPFMWSTLAKPATASAQNPFLVWTQGPPAAAHTPPRSPRLPACFSTLKTPAPASSSRQQLPPKETFFDEPPTNVAPSPHTLTPAPRLAVHLTPFDQPAAATATTRSIDAGLSSRWRQSAQQNAAATANSVNLSRSTAFPADQRSAPFSGVADSPSVLNFSVSAISPSSSAKDRSQNAWGEVSAQQRSAPPPFPATTAALDEHECFDSPEGRPGRGAVGQRPTHGFGSSDVPREPSEYVENMRGSSRPTAYTNKAANPWCASTRSQQQQQLEPHQRSSFHATPFGRSATTLRTAAATGNDARPTQDPVAPPSAPQGTPVRNTLGIGRLSFSYSSPLPAVRPGAPAQNPTAAAALARSPSQTLFIDEYDDAAAKANTVTRAAGVRSRVRPRGVSAMDATWWQPVRELSSAPNLRFSSTWVPGRQTSTAAAAATPYKTNHTGATSRSSMNVRLSTSTDQPYHLSRAEHQDEAAQPTTDVYNIPRETLVRPTCSLRPFSGSCVTERLSLRTEHEYDNESRDYLCRTDEPYVTRLSLSPLQSRLQDQAASTLRRARSPGTARATAVLGRRPPLAPSSLTHRAGYTSGHRYGAAAGAARTPWFRAYGAAAGRDESERRRRELQRQQRLNDYQQNLQATYMCGPVPKRFCFEKPPLHPAGATRGPRGATVGGGIQVLRHDLDDAAASRDVIGRGGGTRLRFTPHATADVTTEVSQREGGAPLPLSTAVWRPRTTALPPCLLPRAAPRSDERTAMSAVIDNPLSEAARAFSLGVHPSSLVSNGSGRSPRPPPLSNGAPSLLRESCGAGDAARRAEVRLREPAEQQACLHAREQMEKLADGEAAVRLASGVNVSFTLRDIATVFLRLPNTAVRGARQPGRAAHQRVEDTDNGGGLEVLDITKAVWRTEGVSCFLSRKPTQLRGGWESYLERINLYQEPFYLREQAFILLLPVPHVPELKVCVAIHNINDVLALLCQTPLSRVVPTTEELWMQQRRYGWGDDAEDEDAQGKRLEKNSPPTVVVEERRWFFGLFTTRRILQPKGNPANTKSSAALSAEVQRQQPPSPDGEEGDDATRRARCRALRRQYQLDGLCVTWRHRARIWYALFQAGRACLALPACTSPYLTDPEACKARCALLCDRVAAYAAVRYRLETLKAIRRAYVERRAEELSRQRVLKLGDAPYRRHNVRLGEGSGGYGVGGVRHADVAQQPYASASSAKPGGVAFTVDVTPPPSSTWTELHGSRTKLPATAVAASSTANGDRYEASEEQRRNGDEEVRRGRAGTPAPLSSRFHLSPNQPLHPTHSAAVERQAQAPWGTSRHSLSPMPRHTSTTSTTKPSAALRTPSIAPGMTRAMQLRYDANRRVAQGEAPVVSLRHAQCLFPSTSGGNDPCEAGCPLSSPSPGPAASTMHWNGKRGFDGAAVQSNAADSAMTETPPVASQLFSPSTSSVAPYASSTSIAPSRFATATQQQRQQESRSLATSAAAAAAGSTSAARLALSAAAVSAEMDLVLHVDRDDTLAKAIQHLTEFCAECIVPPLTTVLSVVPRTAQPVRGAGAGVIDEQTDAASPTGDGGSTSTPLYAGFVPSPVELQQRLAQPFNLSIAQVQQLLQWQWEHHQHVYTLMPLPLFRGSVVPSVDFALFASSSSSSGRQGSDVNARPRLSSSPPLSYAVSPLARELLVHLARWSWLLPISYDRNGHSVRSNKHGSHHSPWADLYAFFSRAARQRGARRPSWRLRRWRVLCLLLVSVLAIQHPAHCFRLALSIAVVYFAYNGLTVGLLKRLPSHRSRSDRRNDVYTQDAASQHEWRPRLFLLFGPHIRLPRLWSCNASRPQKRHHRRHHHCSSPRFSAPPFQSVLEDEVPPLHDRVSLVYNLSELTTQNLVERRRERFSTQAVVTRVLRCQTCVAALLSRMQLAFYGYSTTLSLWVALLCLSYLLLFVVYVRTLQALGLGGVKVYGGATHSSGSLSTHQSGVLGSVAHSTVALFRHLWTADFSFAADGPAGQRSSIPLRHMSEVAWREVLEPVRFMLLQRMQAGAESSQPGDDEASGSGTMNSDDHGGSGRGRPSYFYQNGRYYAYDAEPPATALSGAPSSVLVPSTATAASPASLSAQIVHTLSDWVVQALRAGSTDEIAVADNVQDTSVTADRRAKGSTVENMGSAGATEPLTINQSASYDTTRHHRPASFAASAEPSLLWFFVFAYFVTFCIPRSPFRWIWRRVWGVLTHDDALVRRPLLTV</sequence>
<feature type="region of interest" description="Disordered" evidence="1">
    <location>
        <begin position="3045"/>
        <end position="3066"/>
    </location>
</feature>
<feature type="region of interest" description="Disordered" evidence="1">
    <location>
        <begin position="2058"/>
        <end position="2079"/>
    </location>
</feature>
<feature type="compositionally biased region" description="Polar residues" evidence="1">
    <location>
        <begin position="1873"/>
        <end position="1910"/>
    </location>
</feature>
<keyword evidence="4" id="KW-1185">Reference proteome</keyword>
<keyword evidence="2" id="KW-1133">Transmembrane helix</keyword>
<feature type="region of interest" description="Disordered" evidence="1">
    <location>
        <begin position="3264"/>
        <end position="3285"/>
    </location>
</feature>
<feature type="region of interest" description="Disordered" evidence="1">
    <location>
        <begin position="468"/>
        <end position="491"/>
    </location>
</feature>
<feature type="region of interest" description="Disordered" evidence="1">
    <location>
        <begin position="513"/>
        <end position="581"/>
    </location>
</feature>
<feature type="compositionally biased region" description="Low complexity" evidence="1">
    <location>
        <begin position="1519"/>
        <end position="1531"/>
    </location>
</feature>
<feature type="region of interest" description="Disordered" evidence="1">
    <location>
        <begin position="2662"/>
        <end position="2697"/>
    </location>
</feature>
<feature type="compositionally biased region" description="Low complexity" evidence="1">
    <location>
        <begin position="915"/>
        <end position="925"/>
    </location>
</feature>
<protein>
    <submittedName>
        <fullName evidence="3">Uncharacterized protein</fullName>
    </submittedName>
</protein>
<dbReference type="RefSeq" id="XP_015661310.1">
    <property type="nucleotide sequence ID" value="XM_015799708.1"/>
</dbReference>
<evidence type="ECO:0000256" key="1">
    <source>
        <dbReference type="SAM" id="MobiDB-lite"/>
    </source>
</evidence>
<feature type="region of interest" description="Disordered" evidence="1">
    <location>
        <begin position="2853"/>
        <end position="2964"/>
    </location>
</feature>
<feature type="compositionally biased region" description="Polar residues" evidence="1">
    <location>
        <begin position="522"/>
        <end position="534"/>
    </location>
</feature>
<gene>
    <name evidence="3" type="ORF">ABB37_02635</name>
</gene>
<feature type="region of interest" description="Disordered" evidence="1">
    <location>
        <begin position="770"/>
        <end position="925"/>
    </location>
</feature>
<feature type="compositionally biased region" description="Basic and acidic residues" evidence="1">
    <location>
        <begin position="251"/>
        <end position="267"/>
    </location>
</feature>
<evidence type="ECO:0000313" key="4">
    <source>
        <dbReference type="Proteomes" id="UP000037923"/>
    </source>
</evidence>
<feature type="region of interest" description="Disordered" evidence="1">
    <location>
        <begin position="3656"/>
        <end position="3684"/>
    </location>
</feature>
<evidence type="ECO:0000313" key="3">
    <source>
        <dbReference type="EMBL" id="KPA82871.1"/>
    </source>
</evidence>
<feature type="compositionally biased region" description="Basic and acidic residues" evidence="1">
    <location>
        <begin position="1830"/>
        <end position="1843"/>
    </location>
</feature>
<dbReference type="GeneID" id="26902926"/>
<feature type="compositionally biased region" description="Low complexity" evidence="1">
    <location>
        <begin position="86"/>
        <end position="121"/>
    </location>
</feature>
<feature type="compositionally biased region" description="Low complexity" evidence="1">
    <location>
        <begin position="645"/>
        <end position="655"/>
    </location>
</feature>
<feature type="compositionally biased region" description="Polar residues" evidence="1">
    <location>
        <begin position="903"/>
        <end position="914"/>
    </location>
</feature>
<organism evidence="3 4">
    <name type="scientific">Leptomonas pyrrhocoris</name>
    <name type="common">Firebug parasite</name>
    <dbReference type="NCBI Taxonomy" id="157538"/>
    <lineage>
        <taxon>Eukaryota</taxon>
        <taxon>Discoba</taxon>
        <taxon>Euglenozoa</taxon>
        <taxon>Kinetoplastea</taxon>
        <taxon>Metakinetoplastina</taxon>
        <taxon>Trypanosomatida</taxon>
        <taxon>Trypanosomatidae</taxon>
        <taxon>Leishmaniinae</taxon>
        <taxon>Leptomonas</taxon>
    </lineage>
</organism>
<feature type="compositionally biased region" description="Polar residues" evidence="1">
    <location>
        <begin position="2666"/>
        <end position="2683"/>
    </location>
</feature>
<proteinExistence type="predicted"/>
<dbReference type="VEuPathDB" id="TriTrypDB:LpyrH10_04_1850"/>
<dbReference type="PANTHER" id="PTHR39670">
    <property type="entry name" value="C2 DOMAIN-CONTAINING PROTEIN-RELATED"/>
    <property type="match status" value="1"/>
</dbReference>
<reference evidence="3 4" key="1">
    <citation type="submission" date="2015-07" db="EMBL/GenBank/DDBJ databases">
        <title>High-quality genome of monoxenous trypanosomatid Leptomonas pyrrhocoris.</title>
        <authorList>
            <person name="Flegontov P."/>
            <person name="Butenko A."/>
            <person name="Firsov S."/>
            <person name="Vlcek C."/>
            <person name="Logacheva M.D."/>
            <person name="Field M."/>
            <person name="Filatov D."/>
            <person name="Flegontova O."/>
            <person name="Gerasimov E."/>
            <person name="Jackson A.P."/>
            <person name="Kelly S."/>
            <person name="Opperdoes F."/>
            <person name="O'Reilly A."/>
            <person name="Votypka J."/>
            <person name="Yurchenko V."/>
            <person name="Lukes J."/>
        </authorList>
    </citation>
    <scope>NUCLEOTIDE SEQUENCE [LARGE SCALE GENOMIC DNA]</scope>
    <source>
        <strain evidence="3">H10</strain>
    </source>
</reference>
<feature type="region of interest" description="Disordered" evidence="1">
    <location>
        <begin position="1796"/>
        <end position="1950"/>
    </location>
</feature>
<dbReference type="EMBL" id="LGTL01000004">
    <property type="protein sequence ID" value="KPA82871.1"/>
    <property type="molecule type" value="Genomic_DNA"/>
</dbReference>
<feature type="region of interest" description="Disordered" evidence="1">
    <location>
        <begin position="2402"/>
        <end position="2429"/>
    </location>
</feature>
<name>A0A0N0DXE7_LEPPY</name>
<feature type="compositionally biased region" description="Low complexity" evidence="1">
    <location>
        <begin position="407"/>
        <end position="425"/>
    </location>
</feature>
<feature type="compositionally biased region" description="Low complexity" evidence="1">
    <location>
        <begin position="1918"/>
        <end position="1927"/>
    </location>
</feature>
<feature type="region of interest" description="Disordered" evidence="1">
    <location>
        <begin position="402"/>
        <end position="425"/>
    </location>
</feature>
<feature type="region of interest" description="Disordered" evidence="1">
    <location>
        <begin position="1488"/>
        <end position="1565"/>
    </location>
</feature>
<feature type="region of interest" description="Disordered" evidence="1">
    <location>
        <begin position="1595"/>
        <end position="1619"/>
    </location>
</feature>
<keyword evidence="2" id="KW-0812">Transmembrane</keyword>
<feature type="compositionally biased region" description="Polar residues" evidence="1">
    <location>
        <begin position="2064"/>
        <end position="2079"/>
    </location>
</feature>
<feature type="compositionally biased region" description="Low complexity" evidence="1">
    <location>
        <begin position="541"/>
        <end position="560"/>
    </location>
</feature>
<accession>A0A0N0DXE7</accession>
<keyword evidence="2" id="KW-0472">Membrane</keyword>
<feature type="compositionally biased region" description="Pro residues" evidence="1">
    <location>
        <begin position="318"/>
        <end position="328"/>
    </location>
</feature>
<feature type="transmembrane region" description="Helical" evidence="2">
    <location>
        <begin position="3382"/>
        <end position="3400"/>
    </location>
</feature>
<dbReference type="Proteomes" id="UP000037923">
    <property type="component" value="Unassembled WGS sequence"/>
</dbReference>
<feature type="region of interest" description="Disordered" evidence="1">
    <location>
        <begin position="235"/>
        <end position="268"/>
    </location>
</feature>
<comment type="caution">
    <text evidence="3">The sequence shown here is derived from an EMBL/GenBank/DDBJ whole genome shotgun (WGS) entry which is preliminary data.</text>
</comment>